<name>A0A5B2XCU9_9PSEU</name>
<dbReference type="GO" id="GO:0003700">
    <property type="term" value="F:DNA-binding transcription factor activity"/>
    <property type="evidence" value="ECO:0007669"/>
    <property type="project" value="InterPro"/>
</dbReference>
<dbReference type="InterPro" id="IPR000835">
    <property type="entry name" value="HTH_MarR-typ"/>
</dbReference>
<dbReference type="Proteomes" id="UP000323454">
    <property type="component" value="Unassembled WGS sequence"/>
</dbReference>
<reference evidence="2 3" key="1">
    <citation type="submission" date="2019-09" db="EMBL/GenBank/DDBJ databases">
        <title>Goodfellowia gen. nov., a new genus of the Pseudonocardineae related to Actinoalloteichus, containing Goodfellowia coeruleoviolacea gen. nov., comb. nov. gen. nov., comb. nov.</title>
        <authorList>
            <person name="Labeda D."/>
        </authorList>
    </citation>
    <scope>NUCLEOTIDE SEQUENCE [LARGE SCALE GENOMIC DNA]</scope>
    <source>
        <strain evidence="2 3">AN110305</strain>
    </source>
</reference>
<dbReference type="OrthoDB" id="4463574at2"/>
<dbReference type="PROSITE" id="PS50995">
    <property type="entry name" value="HTH_MARR_2"/>
    <property type="match status" value="1"/>
</dbReference>
<dbReference type="SMART" id="SM00347">
    <property type="entry name" value="HTH_MARR"/>
    <property type="match status" value="1"/>
</dbReference>
<dbReference type="InterPro" id="IPR036388">
    <property type="entry name" value="WH-like_DNA-bd_sf"/>
</dbReference>
<feature type="domain" description="HTH marR-type" evidence="1">
    <location>
        <begin position="13"/>
        <end position="145"/>
    </location>
</feature>
<dbReference type="PRINTS" id="PR00598">
    <property type="entry name" value="HTHMARR"/>
</dbReference>
<accession>A0A5B2XCU9</accession>
<comment type="caution">
    <text evidence="2">The sequence shown here is derived from an EMBL/GenBank/DDBJ whole genome shotgun (WGS) entry which is preliminary data.</text>
</comment>
<dbReference type="GO" id="GO:0006950">
    <property type="term" value="P:response to stress"/>
    <property type="evidence" value="ECO:0007669"/>
    <property type="project" value="TreeGrafter"/>
</dbReference>
<reference evidence="2 3" key="2">
    <citation type="submission" date="2019-09" db="EMBL/GenBank/DDBJ databases">
        <authorList>
            <person name="Jin C."/>
        </authorList>
    </citation>
    <scope>NUCLEOTIDE SEQUENCE [LARGE SCALE GENOMIC DNA]</scope>
    <source>
        <strain evidence="2 3">AN110305</strain>
    </source>
</reference>
<dbReference type="AlphaFoldDB" id="A0A5B2XCU9"/>
<dbReference type="EMBL" id="VUOB01000030">
    <property type="protein sequence ID" value="KAA2261153.1"/>
    <property type="molecule type" value="Genomic_DNA"/>
</dbReference>
<gene>
    <name evidence="2" type="ORF">F0L68_18140</name>
</gene>
<dbReference type="InterPro" id="IPR039422">
    <property type="entry name" value="MarR/SlyA-like"/>
</dbReference>
<keyword evidence="3" id="KW-1185">Reference proteome</keyword>
<dbReference type="InterPro" id="IPR036390">
    <property type="entry name" value="WH_DNA-bd_sf"/>
</dbReference>
<dbReference type="Gene3D" id="1.10.10.10">
    <property type="entry name" value="Winged helix-like DNA-binding domain superfamily/Winged helix DNA-binding domain"/>
    <property type="match status" value="1"/>
</dbReference>
<evidence type="ECO:0000313" key="2">
    <source>
        <dbReference type="EMBL" id="KAA2261153.1"/>
    </source>
</evidence>
<dbReference type="PANTHER" id="PTHR33164:SF99">
    <property type="entry name" value="MARR FAMILY REGULATORY PROTEIN"/>
    <property type="match status" value="1"/>
</dbReference>
<evidence type="ECO:0000313" key="3">
    <source>
        <dbReference type="Proteomes" id="UP000323454"/>
    </source>
</evidence>
<evidence type="ECO:0000259" key="1">
    <source>
        <dbReference type="PROSITE" id="PS50995"/>
    </source>
</evidence>
<sequence>MAGETHASPGLLEARLGYLLKHAHLRLGEASAKALAPFGIEGHQLAVLVVLADGHPLSQLEAAGRLGVDRTTMVALVDTLEDRGLVERRRSATDRRRNIVELTEAGRDCLRRAEDARRDMERRFLAPLGEHEAEQFVRALQTLVAAPENDGE</sequence>
<protein>
    <submittedName>
        <fullName evidence="2">Winged helix-turn-helix transcriptional regulator</fullName>
    </submittedName>
</protein>
<proteinExistence type="predicted"/>
<dbReference type="SUPFAM" id="SSF46785">
    <property type="entry name" value="Winged helix' DNA-binding domain"/>
    <property type="match status" value="1"/>
</dbReference>
<organism evidence="2 3">
    <name type="scientific">Solihabitans fulvus</name>
    <dbReference type="NCBI Taxonomy" id="1892852"/>
    <lineage>
        <taxon>Bacteria</taxon>
        <taxon>Bacillati</taxon>
        <taxon>Actinomycetota</taxon>
        <taxon>Actinomycetes</taxon>
        <taxon>Pseudonocardiales</taxon>
        <taxon>Pseudonocardiaceae</taxon>
        <taxon>Solihabitans</taxon>
    </lineage>
</organism>
<dbReference type="PANTHER" id="PTHR33164">
    <property type="entry name" value="TRANSCRIPTIONAL REGULATOR, MARR FAMILY"/>
    <property type="match status" value="1"/>
</dbReference>
<dbReference type="RefSeq" id="WP_149850784.1">
    <property type="nucleotide sequence ID" value="NZ_VUOB01000030.1"/>
</dbReference>
<dbReference type="Pfam" id="PF12802">
    <property type="entry name" value="MarR_2"/>
    <property type="match status" value="1"/>
</dbReference>